<dbReference type="Proteomes" id="UP000000560">
    <property type="component" value="Chromosome IV"/>
</dbReference>
<reference evidence="2" key="2">
    <citation type="journal article" date="2009" name="Fungal Genet. Biol.">
        <title>The 2008 update of the Aspergillus nidulans genome annotation: a community effort.</title>
        <authorList>
            <person name="Wortman J.R."/>
            <person name="Gilsenan J.M."/>
            <person name="Joardar V."/>
            <person name="Deegan J."/>
            <person name="Clutterbuck J."/>
            <person name="Andersen M.R."/>
            <person name="Archer D."/>
            <person name="Bencina M."/>
            <person name="Braus G."/>
            <person name="Coutinho P."/>
            <person name="von Dohren H."/>
            <person name="Doonan J."/>
            <person name="Driessen A.J."/>
            <person name="Durek P."/>
            <person name="Espeso E."/>
            <person name="Fekete E."/>
            <person name="Flipphi M."/>
            <person name="Estrada C.G."/>
            <person name="Geysens S."/>
            <person name="Goldman G."/>
            <person name="de Groot P.W."/>
            <person name="Hansen K."/>
            <person name="Harris S.D."/>
            <person name="Heinekamp T."/>
            <person name="Helmstaedt K."/>
            <person name="Henrissat B."/>
            <person name="Hofmann G."/>
            <person name="Homan T."/>
            <person name="Horio T."/>
            <person name="Horiuchi H."/>
            <person name="James S."/>
            <person name="Jones M."/>
            <person name="Karaffa L."/>
            <person name="Karanyi Z."/>
            <person name="Kato M."/>
            <person name="Keller N."/>
            <person name="Kelly D.E."/>
            <person name="Kiel J.A."/>
            <person name="Kim J.M."/>
            <person name="van der Klei I.J."/>
            <person name="Klis F.M."/>
            <person name="Kovalchuk A."/>
            <person name="Krasevec N."/>
            <person name="Kubicek C.P."/>
            <person name="Liu B."/>
            <person name="Maccabe A."/>
            <person name="Meyer V."/>
            <person name="Mirabito P."/>
            <person name="Miskei M."/>
            <person name="Mos M."/>
            <person name="Mullins J."/>
            <person name="Nelson D.R."/>
            <person name="Nielsen J."/>
            <person name="Oakley B.R."/>
            <person name="Osmani S.A."/>
            <person name="Pakula T."/>
            <person name="Paszewski A."/>
            <person name="Paulsen I."/>
            <person name="Pilsyk S."/>
            <person name="Pocsi I."/>
            <person name="Punt P.J."/>
            <person name="Ram A.F."/>
            <person name="Ren Q."/>
            <person name="Robellet X."/>
            <person name="Robson G."/>
            <person name="Seiboth B."/>
            <person name="van Solingen P."/>
            <person name="Specht T."/>
            <person name="Sun J."/>
            <person name="Taheri-Talesh N."/>
            <person name="Takeshita N."/>
            <person name="Ussery D."/>
            <person name="vanKuyk P.A."/>
            <person name="Visser H."/>
            <person name="van de Vondervoort P.J."/>
            <person name="de Vries R.P."/>
            <person name="Walton J."/>
            <person name="Xiang X."/>
            <person name="Xiong Y."/>
            <person name="Zeng A.P."/>
            <person name="Brandt B.W."/>
            <person name="Cornell M.J."/>
            <person name="van den Hondel C.A."/>
            <person name="Visser J."/>
            <person name="Oliver S.G."/>
            <person name="Turner G."/>
        </authorList>
    </citation>
    <scope>GENOME REANNOTATION</scope>
    <source>
        <strain evidence="2">FGSC A4 / ATCC 38163 / CBS 112.46 / NRRL 194 / M139</strain>
    </source>
</reference>
<accession>Q5AVN5</accession>
<keyword evidence="2" id="KW-1185">Reference proteome</keyword>
<dbReference type="GeneID" id="2869503"/>
<dbReference type="EMBL" id="BN001304">
    <property type="protein sequence ID" value="CBF79808.1"/>
    <property type="molecule type" value="Genomic_DNA"/>
</dbReference>
<evidence type="ECO:0000313" key="1">
    <source>
        <dbReference type="EMBL" id="CBF79808.1"/>
    </source>
</evidence>
<dbReference type="KEGG" id="ani:ANIA_07645"/>
<gene>
    <name evidence="1" type="ORF">ANIA_07645</name>
</gene>
<dbReference type="VEuPathDB" id="FungiDB:AN7645"/>
<dbReference type="InParanoid" id="Q5AVN5"/>
<sequence length="110" mass="12314">MSCGLWSVRNRSSSWASRRLQSSIDIADHFYVGEGWKGGQGRTFALQISPHFELPTQTADNFNTGQGELIELSFQARKRKSVQKDCQLANNLAPAFSAHPSAPNYPHFPY</sequence>
<name>Q5AVN5_EMENI</name>
<reference evidence="2" key="1">
    <citation type="journal article" date="2005" name="Nature">
        <title>Sequencing of Aspergillus nidulans and comparative analysis with A. fumigatus and A. oryzae.</title>
        <authorList>
            <person name="Galagan J.E."/>
            <person name="Calvo S.E."/>
            <person name="Cuomo C."/>
            <person name="Ma L.J."/>
            <person name="Wortman J.R."/>
            <person name="Batzoglou S."/>
            <person name="Lee S.I."/>
            <person name="Basturkmen M."/>
            <person name="Spevak C.C."/>
            <person name="Clutterbuck J."/>
            <person name="Kapitonov V."/>
            <person name="Jurka J."/>
            <person name="Scazzocchio C."/>
            <person name="Farman M."/>
            <person name="Butler J."/>
            <person name="Purcell S."/>
            <person name="Harris S."/>
            <person name="Braus G.H."/>
            <person name="Draht O."/>
            <person name="Busch S."/>
            <person name="D'Enfert C."/>
            <person name="Bouchier C."/>
            <person name="Goldman G.H."/>
            <person name="Bell-Pedersen D."/>
            <person name="Griffiths-Jones S."/>
            <person name="Doonan J.H."/>
            <person name="Yu J."/>
            <person name="Vienken K."/>
            <person name="Pain A."/>
            <person name="Freitag M."/>
            <person name="Selker E.U."/>
            <person name="Archer D.B."/>
            <person name="Penalva M.A."/>
            <person name="Oakley B.R."/>
            <person name="Momany M."/>
            <person name="Tanaka T."/>
            <person name="Kumagai T."/>
            <person name="Asai K."/>
            <person name="Machida M."/>
            <person name="Nierman W.C."/>
            <person name="Denning D.W."/>
            <person name="Caddick M."/>
            <person name="Hynes M."/>
            <person name="Paoletti M."/>
            <person name="Fischer R."/>
            <person name="Miller B."/>
            <person name="Dyer P."/>
            <person name="Sachs M.S."/>
            <person name="Osmani S.A."/>
            <person name="Birren B.W."/>
        </authorList>
    </citation>
    <scope>NUCLEOTIDE SEQUENCE [LARGE SCALE GENOMIC DNA]</scope>
    <source>
        <strain evidence="2">FGSC A4 / ATCC 38163 / CBS 112.46 / NRRL 194 / M139</strain>
    </source>
</reference>
<organism evidence="1 2">
    <name type="scientific">Emericella nidulans (strain FGSC A4 / ATCC 38163 / CBS 112.46 / NRRL 194 / M139)</name>
    <name type="common">Aspergillus nidulans</name>
    <dbReference type="NCBI Taxonomy" id="227321"/>
    <lineage>
        <taxon>Eukaryota</taxon>
        <taxon>Fungi</taxon>
        <taxon>Dikarya</taxon>
        <taxon>Ascomycota</taxon>
        <taxon>Pezizomycotina</taxon>
        <taxon>Eurotiomycetes</taxon>
        <taxon>Eurotiomycetidae</taxon>
        <taxon>Eurotiales</taxon>
        <taxon>Aspergillaceae</taxon>
        <taxon>Aspergillus</taxon>
        <taxon>Aspergillus subgen. Nidulantes</taxon>
    </lineage>
</organism>
<accession>C8VBZ4</accession>
<dbReference type="HOGENOM" id="CLU_2171033_0_0_1"/>
<dbReference type="AlphaFoldDB" id="Q5AVN5"/>
<protein>
    <submittedName>
        <fullName evidence="1">Uncharacterized protein</fullName>
    </submittedName>
</protein>
<proteinExistence type="predicted"/>
<dbReference type="RefSeq" id="XP_680914.1">
    <property type="nucleotide sequence ID" value="XM_675822.1"/>
</dbReference>
<evidence type="ECO:0000313" key="2">
    <source>
        <dbReference type="Proteomes" id="UP000000560"/>
    </source>
</evidence>